<dbReference type="GO" id="GO:0008654">
    <property type="term" value="P:phospholipid biosynthetic process"/>
    <property type="evidence" value="ECO:0007669"/>
    <property type="project" value="UniProtKB-KW"/>
</dbReference>
<dbReference type="InterPro" id="IPR045540">
    <property type="entry name" value="YegS/DAGK_C"/>
</dbReference>
<dbReference type="InterPro" id="IPR001206">
    <property type="entry name" value="Diacylglycerol_kinase_cat_dom"/>
</dbReference>
<dbReference type="InterPro" id="IPR016064">
    <property type="entry name" value="NAD/diacylglycerol_kinase_sf"/>
</dbReference>
<gene>
    <name evidence="14" type="ORF">SAMN02746091_01108</name>
</gene>
<dbReference type="GO" id="GO:0005524">
    <property type="term" value="F:ATP binding"/>
    <property type="evidence" value="ECO:0007669"/>
    <property type="project" value="UniProtKB-KW"/>
</dbReference>
<comment type="cofactor">
    <cofactor evidence="1">
        <name>Mg(2+)</name>
        <dbReference type="ChEBI" id="CHEBI:18420"/>
    </cofactor>
</comment>
<dbReference type="Pfam" id="PF19279">
    <property type="entry name" value="YegS_C"/>
    <property type="match status" value="1"/>
</dbReference>
<keyword evidence="6" id="KW-0547">Nucleotide-binding</keyword>
<evidence type="ECO:0000256" key="5">
    <source>
        <dbReference type="ARBA" id="ARBA00022723"/>
    </source>
</evidence>
<keyword evidence="12" id="KW-1208">Phospholipid metabolism</keyword>
<dbReference type="InterPro" id="IPR017438">
    <property type="entry name" value="ATP-NAD_kinase_N"/>
</dbReference>
<keyword evidence="8" id="KW-0067">ATP-binding</keyword>
<evidence type="ECO:0000256" key="7">
    <source>
        <dbReference type="ARBA" id="ARBA00022777"/>
    </source>
</evidence>
<comment type="similarity">
    <text evidence="2">Belongs to the diacylglycerol/lipid kinase family.</text>
</comment>
<dbReference type="Proteomes" id="UP000184423">
    <property type="component" value="Unassembled WGS sequence"/>
</dbReference>
<dbReference type="PANTHER" id="PTHR12358:SF106">
    <property type="entry name" value="LIPID KINASE YEGS"/>
    <property type="match status" value="1"/>
</dbReference>
<keyword evidence="4" id="KW-0808">Transferase</keyword>
<dbReference type="GO" id="GO:0005886">
    <property type="term" value="C:plasma membrane"/>
    <property type="evidence" value="ECO:0007669"/>
    <property type="project" value="TreeGrafter"/>
</dbReference>
<dbReference type="CDD" id="cd01653">
    <property type="entry name" value="GATase1"/>
    <property type="match status" value="1"/>
</dbReference>
<dbReference type="GO" id="GO:0004143">
    <property type="term" value="F:ATP-dependent diacylglycerol kinase activity"/>
    <property type="evidence" value="ECO:0007669"/>
    <property type="project" value="TreeGrafter"/>
</dbReference>
<evidence type="ECO:0000256" key="9">
    <source>
        <dbReference type="ARBA" id="ARBA00022842"/>
    </source>
</evidence>
<dbReference type="NCBIfam" id="TIGR00147">
    <property type="entry name" value="YegS/Rv2252/BmrU family lipid kinase"/>
    <property type="match status" value="1"/>
</dbReference>
<sequence>MKKARLIYNPYSGDRSFRNRLDAVIDRLQLAGYEVTPYRTMSIEDIYTSMKRAKDYDVILVSGGDGTINHVINAMILNEINVPLGIFPYGTANDFASHLGIPRKITEACDVIAKGKLSEFDLGKINDRYFINVAAGGLLTDVSQKIDINIKNTLGKVAYYLKGIEQLPNFRAIPIKITCDGKTIEENIYLFVILNGSSAGGFKLAPDSTANDEKLNLIAIKQSNLVELFNLFLKMLKGEHLESSNVIYLKSSEFKIECDENIETDIDGEVGPQFPLNVRISSKKIKIFTP</sequence>
<evidence type="ECO:0000256" key="10">
    <source>
        <dbReference type="ARBA" id="ARBA00023098"/>
    </source>
</evidence>
<evidence type="ECO:0000313" key="15">
    <source>
        <dbReference type="Proteomes" id="UP000184423"/>
    </source>
</evidence>
<dbReference type="NCBIfam" id="NF009605">
    <property type="entry name" value="PRK13059.1"/>
    <property type="match status" value="1"/>
</dbReference>
<reference evidence="15" key="1">
    <citation type="submission" date="2016-11" db="EMBL/GenBank/DDBJ databases">
        <authorList>
            <person name="Varghese N."/>
            <person name="Submissions S."/>
        </authorList>
    </citation>
    <scope>NUCLEOTIDE SEQUENCE [LARGE SCALE GENOMIC DNA]</scope>
    <source>
        <strain evidence="15">DSM 10124</strain>
    </source>
</reference>
<evidence type="ECO:0000256" key="11">
    <source>
        <dbReference type="ARBA" id="ARBA00023209"/>
    </source>
</evidence>
<evidence type="ECO:0000256" key="8">
    <source>
        <dbReference type="ARBA" id="ARBA00022840"/>
    </source>
</evidence>
<evidence type="ECO:0000256" key="2">
    <source>
        <dbReference type="ARBA" id="ARBA00005983"/>
    </source>
</evidence>
<organism evidence="14 15">
    <name type="scientific">Caloramator proteoclasticus DSM 10124</name>
    <dbReference type="NCBI Taxonomy" id="1121262"/>
    <lineage>
        <taxon>Bacteria</taxon>
        <taxon>Bacillati</taxon>
        <taxon>Bacillota</taxon>
        <taxon>Clostridia</taxon>
        <taxon>Eubacteriales</taxon>
        <taxon>Clostridiaceae</taxon>
        <taxon>Caloramator</taxon>
    </lineage>
</organism>
<keyword evidence="3" id="KW-0444">Lipid biosynthesis</keyword>
<evidence type="ECO:0000259" key="13">
    <source>
        <dbReference type="PROSITE" id="PS50146"/>
    </source>
</evidence>
<dbReference type="InterPro" id="IPR005218">
    <property type="entry name" value="Diacylglycerol/lipid_kinase"/>
</dbReference>
<keyword evidence="11" id="KW-0594">Phospholipid biosynthesis</keyword>
<dbReference type="EMBL" id="FQVG01000016">
    <property type="protein sequence ID" value="SHE78349.1"/>
    <property type="molecule type" value="Genomic_DNA"/>
</dbReference>
<dbReference type="SMART" id="SM00046">
    <property type="entry name" value="DAGKc"/>
    <property type="match status" value="1"/>
</dbReference>
<evidence type="ECO:0000256" key="6">
    <source>
        <dbReference type="ARBA" id="ARBA00022741"/>
    </source>
</evidence>
<keyword evidence="10" id="KW-0443">Lipid metabolism</keyword>
<name>A0A1M4WAV5_9CLOT</name>
<dbReference type="PROSITE" id="PS50146">
    <property type="entry name" value="DAGK"/>
    <property type="match status" value="1"/>
</dbReference>
<keyword evidence="7 14" id="KW-0418">Kinase</keyword>
<evidence type="ECO:0000256" key="4">
    <source>
        <dbReference type="ARBA" id="ARBA00022679"/>
    </source>
</evidence>
<dbReference type="PANTHER" id="PTHR12358">
    <property type="entry name" value="SPHINGOSINE KINASE"/>
    <property type="match status" value="1"/>
</dbReference>
<proteinExistence type="inferred from homology"/>
<dbReference type="Pfam" id="PF00781">
    <property type="entry name" value="DAGK_cat"/>
    <property type="match status" value="1"/>
</dbReference>
<evidence type="ECO:0000256" key="12">
    <source>
        <dbReference type="ARBA" id="ARBA00023264"/>
    </source>
</evidence>
<evidence type="ECO:0000256" key="3">
    <source>
        <dbReference type="ARBA" id="ARBA00022516"/>
    </source>
</evidence>
<dbReference type="AlphaFoldDB" id="A0A1M4WAV5"/>
<feature type="domain" description="DAGKc" evidence="13">
    <location>
        <begin position="1"/>
        <end position="129"/>
    </location>
</feature>
<keyword evidence="5" id="KW-0479">Metal-binding</keyword>
<accession>A0A1M4WAV5</accession>
<evidence type="ECO:0000256" key="1">
    <source>
        <dbReference type="ARBA" id="ARBA00001946"/>
    </source>
</evidence>
<evidence type="ECO:0000313" key="14">
    <source>
        <dbReference type="EMBL" id="SHE78349.1"/>
    </source>
</evidence>
<keyword evidence="15" id="KW-1185">Reference proteome</keyword>
<dbReference type="SUPFAM" id="SSF111331">
    <property type="entry name" value="NAD kinase/diacylglycerol kinase-like"/>
    <property type="match status" value="1"/>
</dbReference>
<protein>
    <submittedName>
        <fullName evidence="14">Lipid kinase, YegS/Rv2252/BmrU family</fullName>
    </submittedName>
</protein>
<dbReference type="Gene3D" id="2.60.200.40">
    <property type="match status" value="1"/>
</dbReference>
<dbReference type="Gene3D" id="3.40.50.10330">
    <property type="entry name" value="Probable inorganic polyphosphate/atp-NAD kinase, domain 1"/>
    <property type="match status" value="1"/>
</dbReference>
<dbReference type="InterPro" id="IPR050187">
    <property type="entry name" value="Lipid_Phosphate_FormReg"/>
</dbReference>
<dbReference type="GO" id="GO:0046872">
    <property type="term" value="F:metal ion binding"/>
    <property type="evidence" value="ECO:0007669"/>
    <property type="project" value="UniProtKB-KW"/>
</dbReference>
<dbReference type="RefSeq" id="WP_073248285.1">
    <property type="nucleotide sequence ID" value="NZ_FQVG01000016.1"/>
</dbReference>
<keyword evidence="9" id="KW-0460">Magnesium</keyword>